<keyword evidence="5" id="KW-0722">Serine protease inhibitor</keyword>
<dbReference type="PROSITE" id="PS00280">
    <property type="entry name" value="BPTI_KUNITZ_1"/>
    <property type="match status" value="2"/>
</dbReference>
<dbReference type="AlphaFoldDB" id="A0A023G9X1"/>
<evidence type="ECO:0000256" key="1">
    <source>
        <dbReference type="ARBA" id="ARBA00004613"/>
    </source>
</evidence>
<feature type="domain" description="BPTI/Kunitz inhibitor" evidence="10">
    <location>
        <begin position="27"/>
        <end position="77"/>
    </location>
</feature>
<evidence type="ECO:0000256" key="4">
    <source>
        <dbReference type="ARBA" id="ARBA00022737"/>
    </source>
</evidence>
<evidence type="ECO:0000256" key="5">
    <source>
        <dbReference type="ARBA" id="ARBA00022900"/>
    </source>
</evidence>
<dbReference type="EMBL" id="GBBM01004741">
    <property type="protein sequence ID" value="JAC30677.1"/>
    <property type="molecule type" value="mRNA"/>
</dbReference>
<dbReference type="PANTHER" id="PTHR47247:SF1">
    <property type="entry name" value="KUNITZ-TYPE PROTEASE INHIBITOR 2"/>
    <property type="match status" value="1"/>
</dbReference>
<feature type="chain" id="PRO_5001517346" description="BPTI/Kunitz inhibitor domain-containing protein" evidence="9">
    <location>
        <begin position="20"/>
        <end position="171"/>
    </location>
</feature>
<comment type="function">
    <text evidence="8">Serine protease inhibitor that inhibits trypsin at a molar ratio of 1:1.</text>
</comment>
<dbReference type="SMART" id="SM00131">
    <property type="entry name" value="KU"/>
    <property type="match status" value="2"/>
</dbReference>
<dbReference type="GO" id="GO:0005576">
    <property type="term" value="C:extracellular region"/>
    <property type="evidence" value="ECO:0007669"/>
    <property type="project" value="UniProtKB-SubCell"/>
</dbReference>
<dbReference type="Pfam" id="PF00014">
    <property type="entry name" value="Kunitz_BPTI"/>
    <property type="match status" value="2"/>
</dbReference>
<keyword evidence="4" id="KW-0677">Repeat</keyword>
<dbReference type="PRINTS" id="PR00759">
    <property type="entry name" value="BASICPTASE"/>
</dbReference>
<dbReference type="InterPro" id="IPR002223">
    <property type="entry name" value="Kunitz_BPTI"/>
</dbReference>
<protein>
    <recommendedName>
        <fullName evidence="10">BPTI/Kunitz inhibitor domain-containing protein</fullName>
    </recommendedName>
</protein>
<keyword evidence="3" id="KW-0646">Protease inhibitor</keyword>
<dbReference type="Gene3D" id="4.10.410.10">
    <property type="entry name" value="Pancreatic trypsin inhibitor Kunitz domain"/>
    <property type="match status" value="2"/>
</dbReference>
<keyword evidence="9" id="KW-0732">Signal</keyword>
<dbReference type="FunFam" id="4.10.410.10:FF:000020">
    <property type="entry name" value="Collagen, type VI, alpha 3"/>
    <property type="match status" value="2"/>
</dbReference>
<dbReference type="InterPro" id="IPR036880">
    <property type="entry name" value="Kunitz_BPTI_sf"/>
</dbReference>
<evidence type="ECO:0000256" key="8">
    <source>
        <dbReference type="ARBA" id="ARBA00093388"/>
    </source>
</evidence>
<evidence type="ECO:0000256" key="3">
    <source>
        <dbReference type="ARBA" id="ARBA00022690"/>
    </source>
</evidence>
<evidence type="ECO:0000256" key="7">
    <source>
        <dbReference type="ARBA" id="ARBA00049646"/>
    </source>
</evidence>
<dbReference type="CDD" id="cd00109">
    <property type="entry name" value="Kunitz-type"/>
    <property type="match status" value="2"/>
</dbReference>
<feature type="domain" description="BPTI/Kunitz inhibitor" evidence="10">
    <location>
        <begin position="87"/>
        <end position="137"/>
    </location>
</feature>
<accession>A0A023G9X1</accession>
<evidence type="ECO:0000313" key="11">
    <source>
        <dbReference type="EMBL" id="JAC30677.1"/>
    </source>
</evidence>
<dbReference type="GO" id="GO:0004867">
    <property type="term" value="F:serine-type endopeptidase inhibitor activity"/>
    <property type="evidence" value="ECO:0007669"/>
    <property type="project" value="UniProtKB-KW"/>
</dbReference>
<keyword evidence="6" id="KW-1015">Disulfide bond</keyword>
<organism evidence="11">
    <name type="scientific">Amblyomma triste</name>
    <name type="common">Neotropical tick</name>
    <dbReference type="NCBI Taxonomy" id="251400"/>
    <lineage>
        <taxon>Eukaryota</taxon>
        <taxon>Metazoa</taxon>
        <taxon>Ecdysozoa</taxon>
        <taxon>Arthropoda</taxon>
        <taxon>Chelicerata</taxon>
        <taxon>Arachnida</taxon>
        <taxon>Acari</taxon>
        <taxon>Parasitiformes</taxon>
        <taxon>Ixodida</taxon>
        <taxon>Ixodoidea</taxon>
        <taxon>Ixodidae</taxon>
        <taxon>Amblyomminae</taxon>
        <taxon>Amblyomma</taxon>
    </lineage>
</organism>
<proteinExistence type="evidence at transcript level"/>
<comment type="subcellular location">
    <subcellularLocation>
        <location evidence="1">Secreted</location>
    </subcellularLocation>
</comment>
<evidence type="ECO:0000256" key="6">
    <source>
        <dbReference type="ARBA" id="ARBA00023157"/>
    </source>
</evidence>
<evidence type="ECO:0000259" key="10">
    <source>
        <dbReference type="PROSITE" id="PS50279"/>
    </source>
</evidence>
<evidence type="ECO:0000256" key="2">
    <source>
        <dbReference type="ARBA" id="ARBA00022525"/>
    </source>
</evidence>
<evidence type="ECO:0000256" key="9">
    <source>
        <dbReference type="SAM" id="SignalP"/>
    </source>
</evidence>
<dbReference type="PANTHER" id="PTHR47247">
    <property type="entry name" value="KUNITZ-TYPE PROTEASE INHIBITOR 2"/>
    <property type="match status" value="1"/>
</dbReference>
<reference evidence="11" key="1">
    <citation type="submission" date="2014-03" db="EMBL/GenBank/DDBJ databases">
        <title>The sialotranscriptome of Amblyomma triste, Amblyomma parvum and Amblyomma cajennense ticks, uncovered by 454-based RNA-seq.</title>
        <authorList>
            <person name="Garcia G.R."/>
            <person name="Gardinassi L.G."/>
            <person name="Ribeiro J.M."/>
            <person name="Anatriello E."/>
            <person name="Ferreira B.R."/>
            <person name="Moreira H.N."/>
            <person name="Mafra C."/>
            <person name="Olegario M.M."/>
            <person name="Szabo P.J."/>
            <person name="Miranda-Santos I.K."/>
            <person name="Maruyama S.R."/>
        </authorList>
    </citation>
    <scope>NUCLEOTIDE SEQUENCE</scope>
    <source>
        <strain evidence="11">Mato Grasso do Sul</strain>
        <tissue evidence="11">Salivary glands</tissue>
    </source>
</reference>
<sequence length="171" mass="19110">MSVSSTFAAFVVFTLFACATRYYASACYGPAVVGPCKASFTRWYFDATTDKCYTFIYGGCRGSSNNFKTKTECLRACSKSHRPKSVCKKKPDPGPCKASFPAWYFDFEKGYCRRFVYGGCKGNGNRFATCLKCMQACGKPGNQHRCKKYSPKLNLIHNMGNKTALKPFPQE</sequence>
<feature type="signal peptide" evidence="9">
    <location>
        <begin position="1"/>
        <end position="19"/>
    </location>
</feature>
<name>A0A023G9X1_AMBTT</name>
<keyword evidence="2" id="KW-0964">Secreted</keyword>
<dbReference type="SUPFAM" id="SSF57362">
    <property type="entry name" value="BPTI-like"/>
    <property type="match status" value="2"/>
</dbReference>
<dbReference type="PROSITE" id="PS50279">
    <property type="entry name" value="BPTI_KUNITZ_2"/>
    <property type="match status" value="2"/>
</dbReference>
<dbReference type="InterPro" id="IPR020901">
    <property type="entry name" value="Prtase_inh_Kunz-CS"/>
</dbReference>
<comment type="similarity">
    <text evidence="7">Belongs to the venom Kunitz-type family. 01 (intermediate) subfamily.</text>
</comment>